<proteinExistence type="predicted"/>
<feature type="domain" description="AB hydrolase-1" evidence="3">
    <location>
        <begin position="52"/>
        <end position="350"/>
    </location>
</feature>
<evidence type="ECO:0000256" key="1">
    <source>
        <dbReference type="ARBA" id="ARBA00022801"/>
    </source>
</evidence>
<dbReference type="PROSITE" id="PS51318">
    <property type="entry name" value="TAT"/>
    <property type="match status" value="1"/>
</dbReference>
<organism evidence="4 5">
    <name type="scientific">Microbulbifer taiwanensis</name>
    <dbReference type="NCBI Taxonomy" id="986746"/>
    <lineage>
        <taxon>Bacteria</taxon>
        <taxon>Pseudomonadati</taxon>
        <taxon>Pseudomonadota</taxon>
        <taxon>Gammaproteobacteria</taxon>
        <taxon>Cellvibrionales</taxon>
        <taxon>Microbulbiferaceae</taxon>
        <taxon>Microbulbifer</taxon>
    </lineage>
</organism>
<keyword evidence="2" id="KW-0732">Signal</keyword>
<dbReference type="InterPro" id="IPR000639">
    <property type="entry name" value="Epox_hydrolase-like"/>
</dbReference>
<evidence type="ECO:0000313" key="4">
    <source>
        <dbReference type="EMBL" id="MFC6631786.1"/>
    </source>
</evidence>
<dbReference type="InterPro" id="IPR006311">
    <property type="entry name" value="TAT_signal"/>
</dbReference>
<evidence type="ECO:0000256" key="2">
    <source>
        <dbReference type="SAM" id="SignalP"/>
    </source>
</evidence>
<dbReference type="PRINTS" id="PR00111">
    <property type="entry name" value="ABHYDROLASE"/>
</dbReference>
<gene>
    <name evidence="4" type="ORF">ACFQBM_00760</name>
</gene>
<dbReference type="GO" id="GO:0016787">
    <property type="term" value="F:hydrolase activity"/>
    <property type="evidence" value="ECO:0007669"/>
    <property type="project" value="UniProtKB-KW"/>
</dbReference>
<protein>
    <submittedName>
        <fullName evidence="4">Alpha/beta fold hydrolase</fullName>
    </submittedName>
</protein>
<comment type="caution">
    <text evidence="4">The sequence shown here is derived from an EMBL/GenBank/DDBJ whole genome shotgun (WGS) entry which is preliminary data.</text>
</comment>
<dbReference type="PANTHER" id="PTHR43329">
    <property type="entry name" value="EPOXIDE HYDROLASE"/>
    <property type="match status" value="1"/>
</dbReference>
<dbReference type="RefSeq" id="WP_226865372.1">
    <property type="nucleotide sequence ID" value="NZ_JACZFR010000052.1"/>
</dbReference>
<sequence>MNISRRSFLVGFSALVLASAFPAFAQAPTMPVHRMVETNGINLAVYEAGAGPAVVLLHGFPGLAYTWRHQIPALAAAGYRVIVPDLRGYGQSDMPADVAAYDIAHLTDDLAGLLDALGEDQAVFMGHDWGGLLAWQMALLHKERVAGVIALNTPHIPHWMLWLHPAIVTPALPEGKIFTADQTKDPITQMREVYSPDMYVLMFQEGDAADRVMNRDVRGTLRSSLRKELLRASEWENLPPFVANMEYYGQPVPANLPGRDVLTAEETDFYVSQYERTGFTPAINWYRNISRNWQAGLEVDQNIRVPALMISAEHDVVLRPSMTDGMERYVPDLEKHVIADSWHWTPEEKPQEVNRLAISWLNRHYDAR</sequence>
<dbReference type="PRINTS" id="PR00412">
    <property type="entry name" value="EPOXHYDRLASE"/>
</dbReference>
<reference evidence="5" key="1">
    <citation type="journal article" date="2019" name="Int. J. Syst. Evol. Microbiol.">
        <title>The Global Catalogue of Microorganisms (GCM) 10K type strain sequencing project: providing services to taxonomists for standard genome sequencing and annotation.</title>
        <authorList>
            <consortium name="The Broad Institute Genomics Platform"/>
            <consortium name="The Broad Institute Genome Sequencing Center for Infectious Disease"/>
            <person name="Wu L."/>
            <person name="Ma J."/>
        </authorList>
    </citation>
    <scope>NUCLEOTIDE SEQUENCE [LARGE SCALE GENOMIC DNA]</scope>
    <source>
        <strain evidence="5">CGMCC 1.13718</strain>
    </source>
</reference>
<dbReference type="Gene3D" id="3.40.50.1820">
    <property type="entry name" value="alpha/beta hydrolase"/>
    <property type="match status" value="1"/>
</dbReference>
<evidence type="ECO:0000313" key="5">
    <source>
        <dbReference type="Proteomes" id="UP001596425"/>
    </source>
</evidence>
<name>A0ABW1YG82_9GAMM</name>
<dbReference type="Proteomes" id="UP001596425">
    <property type="component" value="Unassembled WGS sequence"/>
</dbReference>
<feature type="signal peptide" evidence="2">
    <location>
        <begin position="1"/>
        <end position="25"/>
    </location>
</feature>
<dbReference type="InterPro" id="IPR000073">
    <property type="entry name" value="AB_hydrolase_1"/>
</dbReference>
<accession>A0ABW1YG82</accession>
<keyword evidence="1 4" id="KW-0378">Hydrolase</keyword>
<dbReference type="EMBL" id="JBHSVR010000001">
    <property type="protein sequence ID" value="MFC6631786.1"/>
    <property type="molecule type" value="Genomic_DNA"/>
</dbReference>
<dbReference type="InterPro" id="IPR029058">
    <property type="entry name" value="AB_hydrolase_fold"/>
</dbReference>
<feature type="chain" id="PRO_5046832573" evidence="2">
    <location>
        <begin position="26"/>
        <end position="368"/>
    </location>
</feature>
<evidence type="ECO:0000259" key="3">
    <source>
        <dbReference type="Pfam" id="PF00561"/>
    </source>
</evidence>
<dbReference type="Pfam" id="PF00561">
    <property type="entry name" value="Abhydrolase_1"/>
    <property type="match status" value="1"/>
</dbReference>
<dbReference type="SUPFAM" id="SSF53474">
    <property type="entry name" value="alpha/beta-Hydrolases"/>
    <property type="match status" value="1"/>
</dbReference>
<keyword evidence="5" id="KW-1185">Reference proteome</keyword>